<dbReference type="EMBL" id="JBHSKS010000009">
    <property type="protein sequence ID" value="MFC5192494.1"/>
    <property type="molecule type" value="Genomic_DNA"/>
</dbReference>
<feature type="signal peptide" evidence="1">
    <location>
        <begin position="1"/>
        <end position="21"/>
    </location>
</feature>
<accession>A0ABW0BZR0</accession>
<dbReference type="Pfam" id="PF16871">
    <property type="entry name" value="DUF5077"/>
    <property type="match status" value="1"/>
</dbReference>
<feature type="domain" description="DUF5077" evidence="2">
    <location>
        <begin position="39"/>
        <end position="154"/>
    </location>
</feature>
<evidence type="ECO:0000313" key="3">
    <source>
        <dbReference type="EMBL" id="MFC5192494.1"/>
    </source>
</evidence>
<evidence type="ECO:0000259" key="2">
    <source>
        <dbReference type="Pfam" id="PF16871"/>
    </source>
</evidence>
<gene>
    <name evidence="3" type="ORF">ACFPIK_12025</name>
</gene>
<dbReference type="PROSITE" id="PS51257">
    <property type="entry name" value="PROKAR_LIPOPROTEIN"/>
    <property type="match status" value="1"/>
</dbReference>
<feature type="chain" id="PRO_5045810203" evidence="1">
    <location>
        <begin position="22"/>
        <end position="436"/>
    </location>
</feature>
<dbReference type="Pfam" id="PF11958">
    <property type="entry name" value="DUF3472"/>
    <property type="match status" value="1"/>
</dbReference>
<dbReference type="InterPro" id="IPR031712">
    <property type="entry name" value="DUF5077"/>
</dbReference>
<keyword evidence="1" id="KW-0732">Signal</keyword>
<proteinExistence type="predicted"/>
<evidence type="ECO:0000256" key="1">
    <source>
        <dbReference type="SAM" id="SignalP"/>
    </source>
</evidence>
<protein>
    <submittedName>
        <fullName evidence="3">DUF3472 domain-containing protein</fullName>
    </submittedName>
</protein>
<dbReference type="InterPro" id="IPR021862">
    <property type="entry name" value="DUF3472"/>
</dbReference>
<sequence>MKIKFPPLFLVLLAFSTACMASDLEKDGPVSEFSNYIAIPLGGNVYQTKGSQKEEIKEDGLVTWQNPESEFSVFFKSSLATEAVLELYLLPQAAPSRIVVELNGKSQELSLKSGDSGLIRIGKVSLSAGYNEVKFRGMQKSGSDFAKIKALRVGFEGELELDFVKDNIDGRFYWGRRGPSVHLSYTAPTNANFKWFYNEMTIPEGEDPIGSYFMANGFAEGYFGIQVNSPTERRILFSVWSPFATDNPNAIPEDQKIKLLKKGEGVYTGEFGNEGSGGQSYLKYSWKSGTTYRFLNSVEPDGKGNTIYTAYFFAPEVGEWMLIASFLRPKTDTWYKRPHSFLENFIPESGRIARRVIYDNQWMADAQGNWVELTEAKFTGDDIARRGYRKDFAGGSDAGKFYLKNGGFFNQSTDLQSMHQRPANGKKPEVDFVKLK</sequence>
<organism evidence="3 4">
    <name type="scientific">Algoriphagus aquatilis</name>
    <dbReference type="NCBI Taxonomy" id="490186"/>
    <lineage>
        <taxon>Bacteria</taxon>
        <taxon>Pseudomonadati</taxon>
        <taxon>Bacteroidota</taxon>
        <taxon>Cytophagia</taxon>
        <taxon>Cytophagales</taxon>
        <taxon>Cyclobacteriaceae</taxon>
        <taxon>Algoriphagus</taxon>
    </lineage>
</organism>
<keyword evidence="4" id="KW-1185">Reference proteome</keyword>
<dbReference type="RefSeq" id="WP_377915556.1">
    <property type="nucleotide sequence ID" value="NZ_JBHSKS010000009.1"/>
</dbReference>
<reference evidence="4" key="1">
    <citation type="journal article" date="2019" name="Int. J. Syst. Evol. Microbiol.">
        <title>The Global Catalogue of Microorganisms (GCM) 10K type strain sequencing project: providing services to taxonomists for standard genome sequencing and annotation.</title>
        <authorList>
            <consortium name="The Broad Institute Genomics Platform"/>
            <consortium name="The Broad Institute Genome Sequencing Center for Infectious Disease"/>
            <person name="Wu L."/>
            <person name="Ma J."/>
        </authorList>
    </citation>
    <scope>NUCLEOTIDE SEQUENCE [LARGE SCALE GENOMIC DNA]</scope>
    <source>
        <strain evidence="4">CGMCC 1.7030</strain>
    </source>
</reference>
<comment type="caution">
    <text evidence="3">The sequence shown here is derived from an EMBL/GenBank/DDBJ whole genome shotgun (WGS) entry which is preliminary data.</text>
</comment>
<evidence type="ECO:0000313" key="4">
    <source>
        <dbReference type="Proteomes" id="UP001596163"/>
    </source>
</evidence>
<dbReference type="Proteomes" id="UP001596163">
    <property type="component" value="Unassembled WGS sequence"/>
</dbReference>
<name>A0ABW0BZR0_9BACT</name>